<feature type="compositionally biased region" description="Basic and acidic residues" evidence="1">
    <location>
        <begin position="84"/>
        <end position="99"/>
    </location>
</feature>
<evidence type="ECO:0000313" key="3">
    <source>
        <dbReference type="EMBL" id="MCN9244701.1"/>
    </source>
</evidence>
<name>A0ABT0ZM82_9ACTN</name>
<gene>
    <name evidence="3" type="ORF">NGF19_28640</name>
</gene>
<evidence type="ECO:0000256" key="1">
    <source>
        <dbReference type="SAM" id="MobiDB-lite"/>
    </source>
</evidence>
<keyword evidence="2" id="KW-1133">Transmembrane helix</keyword>
<evidence type="ECO:0008006" key="5">
    <source>
        <dbReference type="Google" id="ProtNLM"/>
    </source>
</evidence>
<keyword evidence="2" id="KW-0812">Transmembrane</keyword>
<dbReference type="RefSeq" id="WP_252428537.1">
    <property type="nucleotide sequence ID" value="NZ_JAMWMR010000042.1"/>
</dbReference>
<keyword evidence="4" id="KW-1185">Reference proteome</keyword>
<dbReference type="InterPro" id="IPR039708">
    <property type="entry name" value="MT1774/Rv1733c-like"/>
</dbReference>
<comment type="caution">
    <text evidence="3">The sequence shown here is derived from an EMBL/GenBank/DDBJ whole genome shotgun (WGS) entry which is preliminary data.</text>
</comment>
<feature type="region of interest" description="Disordered" evidence="1">
    <location>
        <begin position="70"/>
        <end position="99"/>
    </location>
</feature>
<feature type="transmembrane region" description="Helical" evidence="2">
    <location>
        <begin position="158"/>
        <end position="180"/>
    </location>
</feature>
<feature type="transmembrane region" description="Helical" evidence="2">
    <location>
        <begin position="34"/>
        <end position="58"/>
    </location>
</feature>
<dbReference type="PANTHER" id="PTHR42305">
    <property type="entry name" value="MEMBRANE PROTEIN RV1733C-RELATED"/>
    <property type="match status" value="1"/>
</dbReference>
<accession>A0ABT0ZM82</accession>
<sequence length="209" mass="22981">MAGEIPQAQPPPEAAPRPLWWRFRRNPLRRRTDLLRAWNGLALLLALLVVTPTVMLLVGNAAYHDLRRTAEHDARTSHRTPAVLEHDAPRHPEPGSDEANKALYPVTVRFTAPDGRTRTAKTGVAPGLPAGSRVHVWVTDEGTLIEPPLTKRQIRDNAIGWALLAAIAAALTSAGAYAVVRRGLERRDLAAWDSAWATTAPRWTASTER</sequence>
<proteinExistence type="predicted"/>
<reference evidence="3 4" key="1">
    <citation type="submission" date="2022-05" db="EMBL/GenBank/DDBJ databases">
        <title>Streptomyces sp. nov. RY43-2 isolated from soil of a peat swamp forest.</title>
        <authorList>
            <person name="Kanchanasin P."/>
            <person name="Tanasupawat S."/>
            <person name="Phongsopitanun W."/>
        </authorList>
    </citation>
    <scope>NUCLEOTIDE SEQUENCE [LARGE SCALE GENOMIC DNA]</scope>
    <source>
        <strain evidence="3 4">RY43-2</strain>
    </source>
</reference>
<dbReference type="PANTHER" id="PTHR42305:SF1">
    <property type="entry name" value="MEMBRANE PROTEIN RV1733C-RELATED"/>
    <property type="match status" value="1"/>
</dbReference>
<organism evidence="3 4">
    <name type="scientific">Streptomyces macrolidinus</name>
    <dbReference type="NCBI Taxonomy" id="2952607"/>
    <lineage>
        <taxon>Bacteria</taxon>
        <taxon>Bacillati</taxon>
        <taxon>Actinomycetota</taxon>
        <taxon>Actinomycetes</taxon>
        <taxon>Kitasatosporales</taxon>
        <taxon>Streptomycetaceae</taxon>
        <taxon>Streptomyces</taxon>
    </lineage>
</organism>
<dbReference type="EMBL" id="JAMWMR010000042">
    <property type="protein sequence ID" value="MCN9244701.1"/>
    <property type="molecule type" value="Genomic_DNA"/>
</dbReference>
<dbReference type="Proteomes" id="UP001523219">
    <property type="component" value="Unassembled WGS sequence"/>
</dbReference>
<evidence type="ECO:0000313" key="4">
    <source>
        <dbReference type="Proteomes" id="UP001523219"/>
    </source>
</evidence>
<protein>
    <recommendedName>
        <fullName evidence="5">Proline rich protein membrane protein</fullName>
    </recommendedName>
</protein>
<keyword evidence="2" id="KW-0472">Membrane</keyword>
<evidence type="ECO:0000256" key="2">
    <source>
        <dbReference type="SAM" id="Phobius"/>
    </source>
</evidence>